<feature type="transmembrane region" description="Helical" evidence="8">
    <location>
        <begin position="105"/>
        <end position="129"/>
    </location>
</feature>
<accession>A0A2U9ICJ5</accession>
<feature type="transmembrane region" description="Helical" evidence="8">
    <location>
        <begin position="283"/>
        <end position="302"/>
    </location>
</feature>
<evidence type="ECO:0000256" key="7">
    <source>
        <dbReference type="ARBA" id="ARBA00023136"/>
    </source>
</evidence>
<feature type="transmembrane region" description="Helical" evidence="8">
    <location>
        <begin position="177"/>
        <end position="203"/>
    </location>
</feature>
<keyword evidence="7 8" id="KW-0472">Membrane</keyword>
<evidence type="ECO:0000256" key="8">
    <source>
        <dbReference type="SAM" id="Phobius"/>
    </source>
</evidence>
<dbReference type="GeneID" id="36831096"/>
<comment type="subcellular location">
    <subcellularLocation>
        <location evidence="1">Cell membrane</location>
        <topology evidence="1">Multi-pass membrane protein</topology>
    </subcellularLocation>
</comment>
<dbReference type="KEGG" id="abri:DFR85_03030"/>
<feature type="transmembrane region" description="Helical" evidence="8">
    <location>
        <begin position="80"/>
        <end position="99"/>
    </location>
</feature>
<feature type="transmembrane region" description="Helical" evidence="8">
    <location>
        <begin position="308"/>
        <end position="329"/>
    </location>
</feature>
<proteinExistence type="inferred from homology"/>
<evidence type="ECO:0000256" key="5">
    <source>
        <dbReference type="ARBA" id="ARBA00022692"/>
    </source>
</evidence>
<keyword evidence="5 8" id="KW-0812">Transmembrane</keyword>
<protein>
    <recommendedName>
        <fullName evidence="11">C4-dicarboxylate ABC transporter</fullName>
    </recommendedName>
</protein>
<sequence length="342" mass="38900">MAPKPASEWFPIVLGTMVLSLVSWIDSIVFNYNVFLGIGKIIYFIGIILFILIFSLWSYRYISNPRLIKEDFNKLNRLSFTSFLGVLIFVIGFFFTVYVNASSEVIHLLLYMYFIGYAIVLVVNILLGYKLFSQQIKPEELNYSILVPSIALSANIILSAPILPPSFPYIGKEETEIAYFMMLVAVGITFFQFIFIGTTAFLSHVNFKSAQSTPAIMIPVGASSIIAINILIFPSYNYLNLFYFPSNFALTIAIILWGFEIWNLTVALLLALRHVKEKMPLTVWAYVFPVGISDFSDFLLYEETKLPVFLWSVSVMSVAIVLLYIYATINTINIIKNKLNTR</sequence>
<dbReference type="OrthoDB" id="57111at2157"/>
<feature type="transmembrane region" description="Helical" evidence="8">
    <location>
        <begin position="41"/>
        <end position="59"/>
    </location>
</feature>
<dbReference type="InterPro" id="IPR038665">
    <property type="entry name" value="Voltage-dep_anion_channel_sf"/>
</dbReference>
<dbReference type="GO" id="GO:0000319">
    <property type="term" value="F:sulfite transmembrane transporter activity"/>
    <property type="evidence" value="ECO:0007669"/>
    <property type="project" value="TreeGrafter"/>
</dbReference>
<dbReference type="Proteomes" id="UP000248044">
    <property type="component" value="Chromosome"/>
</dbReference>
<evidence type="ECO:0008006" key="11">
    <source>
        <dbReference type="Google" id="ProtNLM"/>
    </source>
</evidence>
<feature type="transmembrane region" description="Helical" evidence="8">
    <location>
        <begin position="12"/>
        <end position="35"/>
    </location>
</feature>
<dbReference type="GO" id="GO:0005886">
    <property type="term" value="C:plasma membrane"/>
    <property type="evidence" value="ECO:0007669"/>
    <property type="project" value="UniProtKB-SubCell"/>
</dbReference>
<dbReference type="Gene3D" id="1.50.10.150">
    <property type="entry name" value="Voltage-dependent anion channel"/>
    <property type="match status" value="1"/>
</dbReference>
<keyword evidence="6 8" id="KW-1133">Transmembrane helix</keyword>
<evidence type="ECO:0000256" key="1">
    <source>
        <dbReference type="ARBA" id="ARBA00004651"/>
    </source>
</evidence>
<name>A0A2U9ICJ5_9CREN</name>
<dbReference type="PANTHER" id="PTHR31686">
    <property type="match status" value="1"/>
</dbReference>
<feature type="transmembrane region" description="Helical" evidence="8">
    <location>
        <begin position="141"/>
        <end position="162"/>
    </location>
</feature>
<keyword evidence="3" id="KW-0813">Transport</keyword>
<dbReference type="AlphaFoldDB" id="A0A2U9ICJ5"/>
<evidence type="ECO:0000256" key="4">
    <source>
        <dbReference type="ARBA" id="ARBA00022475"/>
    </source>
</evidence>
<evidence type="ECO:0000256" key="6">
    <source>
        <dbReference type="ARBA" id="ARBA00022989"/>
    </source>
</evidence>
<evidence type="ECO:0000256" key="3">
    <source>
        <dbReference type="ARBA" id="ARBA00022448"/>
    </source>
</evidence>
<evidence type="ECO:0000313" key="10">
    <source>
        <dbReference type="Proteomes" id="UP000248044"/>
    </source>
</evidence>
<comment type="similarity">
    <text evidence="2">Belongs to the tellurite-resistance/dicarboxylate transporter (TDT) family.</text>
</comment>
<dbReference type="PANTHER" id="PTHR31686:SF1">
    <property type="entry name" value="SULFITE EFFLUX PUMP SSU1"/>
    <property type="match status" value="1"/>
</dbReference>
<dbReference type="EMBL" id="CP029289">
    <property type="protein sequence ID" value="AWR93741.1"/>
    <property type="molecule type" value="Genomic_DNA"/>
</dbReference>
<reference evidence="9 10" key="1">
    <citation type="submission" date="2018-05" db="EMBL/GenBank/DDBJ databases">
        <title>Complete Genome Sequences of Extremely Thermoacidophilic, Metal-Mobilizing Type-Strain Members of the Archaeal Family Sulfolobaceae: Acidianus brierleyi DSM-1651T, Acidianus sulfidivorans DSM-18786T, Metallosphaera hakonensis DSM-7519T, and Metallosphaera prunae DSM-10039T.</title>
        <authorList>
            <person name="Counts J.A."/>
            <person name="Kelly R.M."/>
        </authorList>
    </citation>
    <scope>NUCLEOTIDE SEQUENCE [LARGE SCALE GENOMIC DNA]</scope>
    <source>
        <strain evidence="9 10">DSM 1651</strain>
    </source>
</reference>
<evidence type="ECO:0000313" key="9">
    <source>
        <dbReference type="EMBL" id="AWR93741.1"/>
    </source>
</evidence>
<feature type="transmembrane region" description="Helical" evidence="8">
    <location>
        <begin position="248"/>
        <end position="271"/>
    </location>
</feature>
<evidence type="ECO:0000256" key="2">
    <source>
        <dbReference type="ARBA" id="ARBA00008566"/>
    </source>
</evidence>
<dbReference type="Pfam" id="PF03595">
    <property type="entry name" value="SLAC1"/>
    <property type="match status" value="1"/>
</dbReference>
<dbReference type="InterPro" id="IPR051629">
    <property type="entry name" value="Sulfite_efflux_TDT"/>
</dbReference>
<keyword evidence="4" id="KW-1003">Cell membrane</keyword>
<organism evidence="9 10">
    <name type="scientific">Acidianus brierleyi</name>
    <dbReference type="NCBI Taxonomy" id="41673"/>
    <lineage>
        <taxon>Archaea</taxon>
        <taxon>Thermoproteota</taxon>
        <taxon>Thermoprotei</taxon>
        <taxon>Sulfolobales</taxon>
        <taxon>Sulfolobaceae</taxon>
        <taxon>Acidianus</taxon>
    </lineage>
</organism>
<gene>
    <name evidence="9" type="ORF">DFR85_03030</name>
</gene>
<dbReference type="InterPro" id="IPR004695">
    <property type="entry name" value="SLAC1/Mae1/Ssu1/TehA"/>
</dbReference>
<keyword evidence="10" id="KW-1185">Reference proteome</keyword>
<feature type="transmembrane region" description="Helical" evidence="8">
    <location>
        <begin position="215"/>
        <end position="236"/>
    </location>
</feature>
<dbReference type="RefSeq" id="WP_110269625.1">
    <property type="nucleotide sequence ID" value="NZ_CP029289.2"/>
</dbReference>